<feature type="transmembrane region" description="Helical" evidence="10">
    <location>
        <begin position="67"/>
        <end position="88"/>
    </location>
</feature>
<dbReference type="PANTHER" id="PTHR30065:SF8">
    <property type="entry name" value="FLAGELLAR BIOSYNTHETIC PROTEIN FLIR"/>
    <property type="match status" value="1"/>
</dbReference>
<evidence type="ECO:0000256" key="3">
    <source>
        <dbReference type="ARBA" id="ARBA00021717"/>
    </source>
</evidence>
<evidence type="ECO:0000256" key="8">
    <source>
        <dbReference type="ARBA" id="ARBA00023143"/>
    </source>
</evidence>
<evidence type="ECO:0000256" key="1">
    <source>
        <dbReference type="ARBA" id="ARBA00002578"/>
    </source>
</evidence>
<comment type="caution">
    <text evidence="11">The sequence shown here is derived from an EMBL/GenBank/DDBJ whole genome shotgun (WGS) entry which is preliminary data.</text>
</comment>
<evidence type="ECO:0000313" key="11">
    <source>
        <dbReference type="EMBL" id="GAA5178734.1"/>
    </source>
</evidence>
<evidence type="ECO:0000256" key="10">
    <source>
        <dbReference type="RuleBase" id="RU362071"/>
    </source>
</evidence>
<keyword evidence="11" id="KW-0966">Cell projection</keyword>
<dbReference type="InterPro" id="IPR006303">
    <property type="entry name" value="FliR"/>
</dbReference>
<evidence type="ECO:0000256" key="5">
    <source>
        <dbReference type="ARBA" id="ARBA00022692"/>
    </source>
</evidence>
<dbReference type="PANTHER" id="PTHR30065">
    <property type="entry name" value="FLAGELLAR BIOSYNTHETIC PROTEIN FLIR"/>
    <property type="match status" value="1"/>
</dbReference>
<feature type="transmembrane region" description="Helical" evidence="10">
    <location>
        <begin position="173"/>
        <end position="200"/>
    </location>
</feature>
<evidence type="ECO:0000256" key="2">
    <source>
        <dbReference type="ARBA" id="ARBA00009772"/>
    </source>
</evidence>
<dbReference type="Pfam" id="PF01311">
    <property type="entry name" value="Bac_export_1"/>
    <property type="match status" value="1"/>
</dbReference>
<keyword evidence="7 10" id="KW-0472">Membrane</keyword>
<sequence length="261" mass="28395">MIEVTFDQLQGWIVAFLWPFMRLSAFLMAAPLWGHSSIPRQSKIALAAVLAYVIAPTLPPLPDVPIISWEGLGIMIEQTLIGVAIGLIMRIALAVVMAAGEYIGLQMGLAFATFFSPDTGTNTMVLSRFLYMITLLMLLAFNAHLVVIEILAESFRTLPIGIQALNPDAFEFIARYTSTIFTAGLLLALPVVAALLIINLSLGILNRAAPQLTIFSIGFPMTLTVGLVLIAVLMQDLGRFLEILFAQAVSTMREMLELLAS</sequence>
<organism evidence="11 12">
    <name type="scientific">Modicisalibacter zincidurans</name>
    <dbReference type="NCBI Taxonomy" id="1178777"/>
    <lineage>
        <taxon>Bacteria</taxon>
        <taxon>Pseudomonadati</taxon>
        <taxon>Pseudomonadota</taxon>
        <taxon>Gammaproteobacteria</taxon>
        <taxon>Oceanospirillales</taxon>
        <taxon>Halomonadaceae</taxon>
        <taxon>Modicisalibacter</taxon>
    </lineage>
</organism>
<dbReference type="EMBL" id="BAABKI010000029">
    <property type="protein sequence ID" value="GAA5178734.1"/>
    <property type="molecule type" value="Genomic_DNA"/>
</dbReference>
<evidence type="ECO:0000256" key="9">
    <source>
        <dbReference type="NCBIfam" id="TIGR01400"/>
    </source>
</evidence>
<proteinExistence type="inferred from homology"/>
<gene>
    <name evidence="11" type="primary">fliR</name>
    <name evidence="11" type="ORF">GCM10023342_29870</name>
</gene>
<dbReference type="NCBIfam" id="TIGR01400">
    <property type="entry name" value="fliR"/>
    <property type="match status" value="1"/>
</dbReference>
<evidence type="ECO:0000256" key="7">
    <source>
        <dbReference type="ARBA" id="ARBA00023136"/>
    </source>
</evidence>
<keyword evidence="8 10" id="KW-0975">Bacterial flagellum</keyword>
<evidence type="ECO:0000313" key="12">
    <source>
        <dbReference type="Proteomes" id="UP001500074"/>
    </source>
</evidence>
<evidence type="ECO:0000256" key="6">
    <source>
        <dbReference type="ARBA" id="ARBA00022989"/>
    </source>
</evidence>
<feature type="transmembrane region" description="Helical" evidence="10">
    <location>
        <begin position="212"/>
        <end position="234"/>
    </location>
</feature>
<dbReference type="PRINTS" id="PR00953">
    <property type="entry name" value="TYPE3IMRPROT"/>
</dbReference>
<keyword evidence="5 10" id="KW-0812">Transmembrane</keyword>
<keyword evidence="6 10" id="KW-1133">Transmembrane helix</keyword>
<keyword evidence="11" id="KW-0969">Cilium</keyword>
<evidence type="ECO:0000256" key="4">
    <source>
        <dbReference type="ARBA" id="ARBA00022475"/>
    </source>
</evidence>
<comment type="similarity">
    <text evidence="2 10">Belongs to the FliR/MopE/SpaR family.</text>
</comment>
<accession>A0ABP9RKS8</accession>
<dbReference type="RefSeq" id="WP_031383667.1">
    <property type="nucleotide sequence ID" value="NZ_BAABKI010000029.1"/>
</dbReference>
<feature type="transmembrane region" description="Helical" evidence="10">
    <location>
        <begin position="95"/>
        <end position="117"/>
    </location>
</feature>
<feature type="transmembrane region" description="Helical" evidence="10">
    <location>
        <begin position="12"/>
        <end position="32"/>
    </location>
</feature>
<name>A0ABP9RKS8_9GAMM</name>
<keyword evidence="4 10" id="KW-1003">Cell membrane</keyword>
<comment type="subcellular location">
    <subcellularLocation>
        <location evidence="10">Cell membrane</location>
        <topology evidence="10">Multi-pass membrane protein</topology>
    </subcellularLocation>
    <subcellularLocation>
        <location evidence="10">Bacterial flagellum basal body</location>
    </subcellularLocation>
</comment>
<comment type="function">
    <text evidence="1 10">Role in flagellar biosynthesis.</text>
</comment>
<dbReference type="InterPro" id="IPR002010">
    <property type="entry name" value="T3SS_IM_R"/>
</dbReference>
<protein>
    <recommendedName>
        <fullName evidence="3 9">Flagellar biosynthetic protein FliR</fullName>
    </recommendedName>
</protein>
<keyword evidence="11" id="KW-0282">Flagellum</keyword>
<keyword evidence="12" id="KW-1185">Reference proteome</keyword>
<dbReference type="Proteomes" id="UP001500074">
    <property type="component" value="Unassembled WGS sequence"/>
</dbReference>
<feature type="transmembrane region" description="Helical" evidence="10">
    <location>
        <begin position="129"/>
        <end position="152"/>
    </location>
</feature>
<reference evidence="12" key="1">
    <citation type="journal article" date="2019" name="Int. J. Syst. Evol. Microbiol.">
        <title>The Global Catalogue of Microorganisms (GCM) 10K type strain sequencing project: providing services to taxonomists for standard genome sequencing and annotation.</title>
        <authorList>
            <consortium name="The Broad Institute Genomics Platform"/>
            <consortium name="The Broad Institute Genome Sequencing Center for Infectious Disease"/>
            <person name="Wu L."/>
            <person name="Ma J."/>
        </authorList>
    </citation>
    <scope>NUCLEOTIDE SEQUENCE [LARGE SCALE GENOMIC DNA]</scope>
    <source>
        <strain evidence="12">JCM 18472</strain>
    </source>
</reference>